<dbReference type="Proteomes" id="UP001597277">
    <property type="component" value="Unassembled WGS sequence"/>
</dbReference>
<name>A0ABW4L6V2_9MICO</name>
<reference evidence="4" key="1">
    <citation type="journal article" date="2019" name="Int. J. Syst. Evol. Microbiol.">
        <title>The Global Catalogue of Microorganisms (GCM) 10K type strain sequencing project: providing services to taxonomists for standard genome sequencing and annotation.</title>
        <authorList>
            <consortium name="The Broad Institute Genomics Platform"/>
            <consortium name="The Broad Institute Genome Sequencing Center for Infectious Disease"/>
            <person name="Wu L."/>
            <person name="Ma J."/>
        </authorList>
    </citation>
    <scope>NUCLEOTIDE SEQUENCE [LARGE SCALE GENOMIC DNA]</scope>
    <source>
        <strain evidence="4">JCM 17130</strain>
    </source>
</reference>
<keyword evidence="4" id="KW-1185">Reference proteome</keyword>
<sequence length="219" mass="23490">MDRRRHRHHREQDVIADRLSSWVQTGFSALYLNVMWLLLAVPLVTMPAATGALLASMHRWQTAGEPPSARAFAQHIRKLFWRSQLIGAVIAAAAVLAWANIAISGQFGEHRRIFLTLMFAVLLNAGTLTVFWLPSLAADDVTVREALRRAVRLTARSPLTAVVACAAAVGIALASTAHPAVLAVSAVAAAGAVEACRRRASQHPTAPVPRPAHSLPGEA</sequence>
<keyword evidence="2" id="KW-1133">Transmembrane helix</keyword>
<dbReference type="EMBL" id="JBHUEE010000006">
    <property type="protein sequence ID" value="MFD1718569.1"/>
    <property type="molecule type" value="Genomic_DNA"/>
</dbReference>
<proteinExistence type="predicted"/>
<dbReference type="RefSeq" id="WP_388007116.1">
    <property type="nucleotide sequence ID" value="NZ_JBHUEE010000006.1"/>
</dbReference>
<feature type="transmembrane region" description="Helical" evidence="2">
    <location>
        <begin position="79"/>
        <end position="101"/>
    </location>
</feature>
<dbReference type="InterPro" id="IPR006938">
    <property type="entry name" value="DUF624"/>
</dbReference>
<keyword evidence="2" id="KW-0812">Transmembrane</keyword>
<keyword evidence="2" id="KW-0472">Membrane</keyword>
<evidence type="ECO:0000256" key="1">
    <source>
        <dbReference type="SAM" id="MobiDB-lite"/>
    </source>
</evidence>
<evidence type="ECO:0000313" key="4">
    <source>
        <dbReference type="Proteomes" id="UP001597277"/>
    </source>
</evidence>
<dbReference type="Pfam" id="PF04854">
    <property type="entry name" value="DUF624"/>
    <property type="match status" value="1"/>
</dbReference>
<gene>
    <name evidence="3" type="ORF">ACFSE6_12045</name>
</gene>
<comment type="caution">
    <text evidence="3">The sequence shown here is derived from an EMBL/GenBank/DDBJ whole genome shotgun (WGS) entry which is preliminary data.</text>
</comment>
<evidence type="ECO:0000313" key="3">
    <source>
        <dbReference type="EMBL" id="MFD1718569.1"/>
    </source>
</evidence>
<organism evidence="3 4">
    <name type="scientific">Georgenia deserti</name>
    <dbReference type="NCBI Taxonomy" id="2093781"/>
    <lineage>
        <taxon>Bacteria</taxon>
        <taxon>Bacillati</taxon>
        <taxon>Actinomycetota</taxon>
        <taxon>Actinomycetes</taxon>
        <taxon>Micrococcales</taxon>
        <taxon>Bogoriellaceae</taxon>
        <taxon>Georgenia</taxon>
    </lineage>
</organism>
<feature type="transmembrane region" description="Helical" evidence="2">
    <location>
        <begin position="113"/>
        <end position="133"/>
    </location>
</feature>
<accession>A0ABW4L6V2</accession>
<feature type="transmembrane region" description="Helical" evidence="2">
    <location>
        <begin position="153"/>
        <end position="174"/>
    </location>
</feature>
<protein>
    <submittedName>
        <fullName evidence="3">DUF624 domain-containing protein</fullName>
    </submittedName>
</protein>
<feature type="region of interest" description="Disordered" evidence="1">
    <location>
        <begin position="200"/>
        <end position="219"/>
    </location>
</feature>
<evidence type="ECO:0000256" key="2">
    <source>
        <dbReference type="SAM" id="Phobius"/>
    </source>
</evidence>